<dbReference type="RefSeq" id="WP_346762564.1">
    <property type="nucleotide sequence ID" value="NZ_JAUJEB010000014.1"/>
</dbReference>
<dbReference type="InterPro" id="IPR024747">
    <property type="entry name" value="Pyridox_Oxase-rel"/>
</dbReference>
<dbReference type="PANTHER" id="PTHR34071:SF2">
    <property type="entry name" value="FLAVIN-NUCLEOTIDE-BINDING PROTEIN"/>
    <property type="match status" value="1"/>
</dbReference>
<dbReference type="SUPFAM" id="SSF50475">
    <property type="entry name" value="FMN-binding split barrel"/>
    <property type="match status" value="1"/>
</dbReference>
<dbReference type="Gene3D" id="2.30.110.10">
    <property type="entry name" value="Electron Transport, Fmn-binding Protein, Chain A"/>
    <property type="match status" value="1"/>
</dbReference>
<dbReference type="Proteomes" id="UP001172083">
    <property type="component" value="Unassembled WGS sequence"/>
</dbReference>
<organism evidence="1 2">
    <name type="scientific">Agaribacillus aureus</name>
    <dbReference type="NCBI Taxonomy" id="3051825"/>
    <lineage>
        <taxon>Bacteria</taxon>
        <taxon>Pseudomonadati</taxon>
        <taxon>Bacteroidota</taxon>
        <taxon>Cytophagia</taxon>
        <taxon>Cytophagales</taxon>
        <taxon>Splendidivirgaceae</taxon>
        <taxon>Agaribacillus</taxon>
    </lineage>
</organism>
<dbReference type="Pfam" id="PF12900">
    <property type="entry name" value="Pyridox_ox_2"/>
    <property type="match status" value="1"/>
</dbReference>
<name>A0ABT8LHF3_9BACT</name>
<dbReference type="PANTHER" id="PTHR34071">
    <property type="entry name" value="5-NITROIMIDAZOLE ANTIBIOTICS RESISTANCE PROTEIN, NIMA-FAMILY-RELATED PROTEIN-RELATED"/>
    <property type="match status" value="1"/>
</dbReference>
<accession>A0ABT8LHF3</accession>
<evidence type="ECO:0000313" key="2">
    <source>
        <dbReference type="Proteomes" id="UP001172083"/>
    </source>
</evidence>
<proteinExistence type="predicted"/>
<comment type="caution">
    <text evidence="1">The sequence shown here is derived from an EMBL/GenBank/DDBJ whole genome shotgun (WGS) entry which is preliminary data.</text>
</comment>
<evidence type="ECO:0000313" key="1">
    <source>
        <dbReference type="EMBL" id="MDN5217227.1"/>
    </source>
</evidence>
<sequence length="158" mass="18142">MIRNLSKTEIEKVLSSHYVGRMGCCDNNTPHVIPITYYYDKKTKSIISHTREGMKSKIFRNNPSVCLEVEEFENLCNWKSVVVYGKVEELTGVTARNALHIFVENLKKIIRKVDNMLVSKVSDISHSTHPNNNAIIYRIKPTKISGKFEYEPEELVPA</sequence>
<reference evidence="1" key="1">
    <citation type="submission" date="2023-06" db="EMBL/GenBank/DDBJ databases">
        <title>Genomic of Agaribacillus aureum.</title>
        <authorList>
            <person name="Wang G."/>
        </authorList>
    </citation>
    <scope>NUCLEOTIDE SEQUENCE</scope>
    <source>
        <strain evidence="1">BMA12</strain>
    </source>
</reference>
<keyword evidence="2" id="KW-1185">Reference proteome</keyword>
<dbReference type="EMBL" id="JAUJEB010000014">
    <property type="protein sequence ID" value="MDN5217227.1"/>
    <property type="molecule type" value="Genomic_DNA"/>
</dbReference>
<dbReference type="InterPro" id="IPR012349">
    <property type="entry name" value="Split_barrel_FMN-bd"/>
</dbReference>
<gene>
    <name evidence="1" type="ORF">QQ020_34460</name>
</gene>
<protein>
    <submittedName>
        <fullName evidence="1">Pyridoxamine 5'-phosphate oxidase family protein</fullName>
    </submittedName>
</protein>